<keyword evidence="7" id="KW-1185">Reference proteome</keyword>
<evidence type="ECO:0000313" key="6">
    <source>
        <dbReference type="EMBL" id="SDF62849.1"/>
    </source>
</evidence>
<dbReference type="SUPFAM" id="SSF46894">
    <property type="entry name" value="C-terminal effector domain of the bipartite response regulators"/>
    <property type="match status" value="1"/>
</dbReference>
<dbReference type="PROSITE" id="PS50110">
    <property type="entry name" value="RESPONSE_REGULATORY"/>
    <property type="match status" value="1"/>
</dbReference>
<protein>
    <submittedName>
        <fullName evidence="6">Two-component system, OmpR family, response regulator ChvI</fullName>
    </submittedName>
</protein>
<dbReference type="CDD" id="cd00383">
    <property type="entry name" value="trans_reg_C"/>
    <property type="match status" value="1"/>
</dbReference>
<evidence type="ECO:0000313" key="7">
    <source>
        <dbReference type="Proteomes" id="UP000198615"/>
    </source>
</evidence>
<dbReference type="Gene3D" id="1.10.10.10">
    <property type="entry name" value="Winged helix-like DNA-binding domain superfamily/Winged helix DNA-binding domain"/>
    <property type="match status" value="1"/>
</dbReference>
<dbReference type="InterPro" id="IPR001867">
    <property type="entry name" value="OmpR/PhoB-type_DNA-bd"/>
</dbReference>
<feature type="modified residue" description="4-aspartylphosphate" evidence="2">
    <location>
        <position position="71"/>
    </location>
</feature>
<dbReference type="SMART" id="SM00862">
    <property type="entry name" value="Trans_reg_C"/>
    <property type="match status" value="1"/>
</dbReference>
<comment type="caution">
    <text evidence="6">The sequence shown here is derived from an EMBL/GenBank/DDBJ whole genome shotgun (WGS) entry which is preliminary data.</text>
</comment>
<feature type="domain" description="OmpR/PhoB-type" evidence="5">
    <location>
        <begin position="157"/>
        <end position="262"/>
    </location>
</feature>
<evidence type="ECO:0000259" key="5">
    <source>
        <dbReference type="PROSITE" id="PS51755"/>
    </source>
</evidence>
<dbReference type="PANTHER" id="PTHR48111:SF54">
    <property type="entry name" value="STAGE 0 SPORULATION PROTEIN A HOMOLOG"/>
    <property type="match status" value="1"/>
</dbReference>
<dbReference type="GO" id="GO:0006355">
    <property type="term" value="P:regulation of DNA-templated transcription"/>
    <property type="evidence" value="ECO:0007669"/>
    <property type="project" value="InterPro"/>
</dbReference>
<feature type="DNA-binding region" description="OmpR/PhoB-type" evidence="3">
    <location>
        <begin position="157"/>
        <end position="262"/>
    </location>
</feature>
<organism evidence="6 7">
    <name type="scientific">Thalassobaculum litoreum DSM 18839</name>
    <dbReference type="NCBI Taxonomy" id="1123362"/>
    <lineage>
        <taxon>Bacteria</taxon>
        <taxon>Pseudomonadati</taxon>
        <taxon>Pseudomonadota</taxon>
        <taxon>Alphaproteobacteria</taxon>
        <taxon>Rhodospirillales</taxon>
        <taxon>Thalassobaculaceae</taxon>
        <taxon>Thalassobaculum</taxon>
    </lineage>
</organism>
<dbReference type="GO" id="GO:0005829">
    <property type="term" value="C:cytosol"/>
    <property type="evidence" value="ECO:0007669"/>
    <property type="project" value="TreeGrafter"/>
</dbReference>
<dbReference type="InterPro" id="IPR001789">
    <property type="entry name" value="Sig_transdc_resp-reg_receiver"/>
</dbReference>
<evidence type="ECO:0000256" key="3">
    <source>
        <dbReference type="PROSITE-ProRule" id="PRU01091"/>
    </source>
</evidence>
<dbReference type="GO" id="GO:0032993">
    <property type="term" value="C:protein-DNA complex"/>
    <property type="evidence" value="ECO:0007669"/>
    <property type="project" value="TreeGrafter"/>
</dbReference>
<dbReference type="Pfam" id="PF00072">
    <property type="entry name" value="Response_reg"/>
    <property type="match status" value="1"/>
</dbReference>
<dbReference type="InterPro" id="IPR016032">
    <property type="entry name" value="Sig_transdc_resp-reg_C-effctor"/>
</dbReference>
<dbReference type="PROSITE" id="PS51755">
    <property type="entry name" value="OMPR_PHOB"/>
    <property type="match status" value="1"/>
</dbReference>
<evidence type="ECO:0000256" key="2">
    <source>
        <dbReference type="PROSITE-ProRule" id="PRU00169"/>
    </source>
</evidence>
<feature type="domain" description="Response regulatory" evidence="4">
    <location>
        <begin position="21"/>
        <end position="136"/>
    </location>
</feature>
<dbReference type="AlphaFoldDB" id="A0A8G2F2Q0"/>
<keyword evidence="1 3" id="KW-0238">DNA-binding</keyword>
<evidence type="ECO:0000256" key="1">
    <source>
        <dbReference type="ARBA" id="ARBA00023125"/>
    </source>
</evidence>
<reference evidence="6 7" key="1">
    <citation type="submission" date="2016-10" db="EMBL/GenBank/DDBJ databases">
        <authorList>
            <person name="Varghese N."/>
            <person name="Submissions S."/>
        </authorList>
    </citation>
    <scope>NUCLEOTIDE SEQUENCE [LARGE SCALE GENOMIC DNA]</scope>
    <source>
        <strain evidence="6 7">DSM 18839</strain>
    </source>
</reference>
<gene>
    <name evidence="6" type="ORF">SAMN05660686_01835</name>
</gene>
<dbReference type="GO" id="GO:0000156">
    <property type="term" value="F:phosphorelay response regulator activity"/>
    <property type="evidence" value="ECO:0007669"/>
    <property type="project" value="TreeGrafter"/>
</dbReference>
<dbReference type="InterPro" id="IPR039420">
    <property type="entry name" value="WalR-like"/>
</dbReference>
<dbReference type="PANTHER" id="PTHR48111">
    <property type="entry name" value="REGULATOR OF RPOS"/>
    <property type="match status" value="1"/>
</dbReference>
<name>A0A8G2F2Q0_9PROT</name>
<dbReference type="GO" id="GO:0000976">
    <property type="term" value="F:transcription cis-regulatory region binding"/>
    <property type="evidence" value="ECO:0007669"/>
    <property type="project" value="TreeGrafter"/>
</dbReference>
<dbReference type="InterPro" id="IPR036388">
    <property type="entry name" value="WH-like_DNA-bd_sf"/>
</dbReference>
<dbReference type="EMBL" id="FNBW01000005">
    <property type="protein sequence ID" value="SDF62849.1"/>
    <property type="molecule type" value="Genomic_DNA"/>
</dbReference>
<dbReference type="SUPFAM" id="SSF52172">
    <property type="entry name" value="CheY-like"/>
    <property type="match status" value="1"/>
</dbReference>
<evidence type="ECO:0000259" key="4">
    <source>
        <dbReference type="PROSITE" id="PS50110"/>
    </source>
</evidence>
<dbReference type="Proteomes" id="UP000198615">
    <property type="component" value="Unassembled WGS sequence"/>
</dbReference>
<dbReference type="RefSeq" id="WP_245701949.1">
    <property type="nucleotide sequence ID" value="NZ_FNBW01000005.1"/>
</dbReference>
<proteinExistence type="predicted"/>
<dbReference type="CDD" id="cd17574">
    <property type="entry name" value="REC_OmpR"/>
    <property type="match status" value="1"/>
</dbReference>
<sequence length="264" mass="29165">MLNEVSFEDTCFVMPPGPPARVLIVDDDALILETLAINLEDNGIETETAESGEAAMRRLSEDANFDLVILDWKMPGMSGLDTLKAMNAAGLDLPAIILTSLTDQIFEESALATGAVDFVDKSRSFSIVLRRVQIILSGVRGRNSSGEDEGSGGVGEAGRIVVGALTLDRKAGRAFWNDAQVPLTLTEYQLVDELASKPGRDIKYRDLYNLVHGENFFVGTGGDGYRANVRSFVKRIRQKFKDMDESFEQIENYPGFGYRWREPE</sequence>
<accession>A0A8G2F2Q0</accession>
<dbReference type="SMART" id="SM00448">
    <property type="entry name" value="REC"/>
    <property type="match status" value="1"/>
</dbReference>
<keyword evidence="2" id="KW-0597">Phosphoprotein</keyword>
<dbReference type="Pfam" id="PF00486">
    <property type="entry name" value="Trans_reg_C"/>
    <property type="match status" value="1"/>
</dbReference>
<dbReference type="InterPro" id="IPR011006">
    <property type="entry name" value="CheY-like_superfamily"/>
</dbReference>
<dbReference type="Gene3D" id="3.40.50.2300">
    <property type="match status" value="1"/>
</dbReference>